<name>A0A1C7M6P8_GRIFR</name>
<feature type="region of interest" description="Disordered" evidence="3">
    <location>
        <begin position="96"/>
        <end position="178"/>
    </location>
</feature>
<feature type="compositionally biased region" description="Basic and acidic residues" evidence="3">
    <location>
        <begin position="420"/>
        <end position="431"/>
    </location>
</feature>
<dbReference type="CDD" id="cd12372">
    <property type="entry name" value="RRM_CFIm68_CFIm59"/>
    <property type="match status" value="1"/>
</dbReference>
<dbReference type="SMART" id="SM00360">
    <property type="entry name" value="RRM"/>
    <property type="match status" value="1"/>
</dbReference>
<dbReference type="GO" id="GO:0006397">
    <property type="term" value="P:mRNA processing"/>
    <property type="evidence" value="ECO:0007669"/>
    <property type="project" value="UniProtKB-KW"/>
</dbReference>
<feature type="compositionally biased region" description="Polar residues" evidence="3">
    <location>
        <begin position="133"/>
        <end position="145"/>
    </location>
</feature>
<dbReference type="GO" id="GO:0003723">
    <property type="term" value="F:RNA binding"/>
    <property type="evidence" value="ECO:0007669"/>
    <property type="project" value="UniProtKB-UniRule"/>
</dbReference>
<dbReference type="PROSITE" id="PS50102">
    <property type="entry name" value="RRM"/>
    <property type="match status" value="1"/>
</dbReference>
<gene>
    <name evidence="5" type="ORF">A0H81_07849</name>
</gene>
<accession>A0A1C7M6P8</accession>
<comment type="caution">
    <text evidence="5">The sequence shown here is derived from an EMBL/GenBank/DDBJ whole genome shotgun (WGS) entry which is preliminary data.</text>
</comment>
<comment type="similarity">
    <text evidence="1">Belongs to the RRM CPSF6/7 family.</text>
</comment>
<dbReference type="SUPFAM" id="SSF54928">
    <property type="entry name" value="RNA-binding domain, RBD"/>
    <property type="match status" value="1"/>
</dbReference>
<evidence type="ECO:0000256" key="2">
    <source>
        <dbReference type="PROSITE-ProRule" id="PRU00176"/>
    </source>
</evidence>
<dbReference type="PANTHER" id="PTHR23204">
    <property type="entry name" value="CLEAVAGE AND POLYADENYLATION SPECIFIC FACTOR"/>
    <property type="match status" value="1"/>
</dbReference>
<dbReference type="InterPro" id="IPR000504">
    <property type="entry name" value="RRM_dom"/>
</dbReference>
<protein>
    <recommendedName>
        <fullName evidence="4">RRM domain-containing protein</fullName>
    </recommendedName>
</protein>
<dbReference type="InterPro" id="IPR035979">
    <property type="entry name" value="RBD_domain_sf"/>
</dbReference>
<evidence type="ECO:0000313" key="5">
    <source>
        <dbReference type="EMBL" id="OBZ72076.1"/>
    </source>
</evidence>
<dbReference type="AlphaFoldDB" id="A0A1C7M6P8"/>
<feature type="compositionally biased region" description="Gly residues" evidence="3">
    <location>
        <begin position="300"/>
        <end position="313"/>
    </location>
</feature>
<evidence type="ECO:0000313" key="6">
    <source>
        <dbReference type="Proteomes" id="UP000092993"/>
    </source>
</evidence>
<feature type="region of interest" description="Disordered" evidence="3">
    <location>
        <begin position="263"/>
        <end position="313"/>
    </location>
</feature>
<evidence type="ECO:0000256" key="3">
    <source>
        <dbReference type="SAM" id="MobiDB-lite"/>
    </source>
</evidence>
<evidence type="ECO:0000256" key="1">
    <source>
        <dbReference type="ARBA" id="ARBA00006265"/>
    </source>
</evidence>
<feature type="compositionally biased region" description="Polar residues" evidence="3">
    <location>
        <begin position="159"/>
        <end position="175"/>
    </location>
</feature>
<dbReference type="EMBL" id="LUGG01000009">
    <property type="protein sequence ID" value="OBZ72076.1"/>
    <property type="molecule type" value="Genomic_DNA"/>
</dbReference>
<dbReference type="Proteomes" id="UP000092993">
    <property type="component" value="Unassembled WGS sequence"/>
</dbReference>
<dbReference type="GO" id="GO:0005634">
    <property type="term" value="C:nucleus"/>
    <property type="evidence" value="ECO:0007669"/>
    <property type="project" value="UniProtKB-SubCell"/>
</dbReference>
<dbReference type="InterPro" id="IPR012677">
    <property type="entry name" value="Nucleotide-bd_a/b_plait_sf"/>
</dbReference>
<dbReference type="OMA" id="WNTDDDI"/>
<organism evidence="5 6">
    <name type="scientific">Grifola frondosa</name>
    <name type="common">Maitake</name>
    <name type="synonym">Polyporus frondosus</name>
    <dbReference type="NCBI Taxonomy" id="5627"/>
    <lineage>
        <taxon>Eukaryota</taxon>
        <taxon>Fungi</taxon>
        <taxon>Dikarya</taxon>
        <taxon>Basidiomycota</taxon>
        <taxon>Agaricomycotina</taxon>
        <taxon>Agaricomycetes</taxon>
        <taxon>Polyporales</taxon>
        <taxon>Grifolaceae</taxon>
        <taxon>Grifola</taxon>
    </lineage>
</organism>
<keyword evidence="6" id="KW-1185">Reference proteome</keyword>
<dbReference type="InterPro" id="IPR034772">
    <property type="entry name" value="CPSF6/7"/>
</dbReference>
<proteinExistence type="inferred from homology"/>
<reference evidence="5 6" key="1">
    <citation type="submission" date="2016-03" db="EMBL/GenBank/DDBJ databases">
        <title>Whole genome sequencing of Grifola frondosa 9006-11.</title>
        <authorList>
            <person name="Min B."/>
            <person name="Park H."/>
            <person name="Kim J.-G."/>
            <person name="Cho H."/>
            <person name="Oh Y.-L."/>
            <person name="Kong W.-S."/>
            <person name="Choi I.-G."/>
        </authorList>
    </citation>
    <scope>NUCLEOTIDE SEQUENCE [LARGE SCALE GENOMIC DNA]</scope>
    <source>
        <strain evidence="5 6">9006-11</strain>
    </source>
</reference>
<feature type="region of interest" description="Disordered" evidence="3">
    <location>
        <begin position="410"/>
        <end position="431"/>
    </location>
</feature>
<keyword evidence="2" id="KW-0694">RNA-binding</keyword>
<feature type="domain" description="RRM" evidence="4">
    <location>
        <begin position="186"/>
        <end position="267"/>
    </location>
</feature>
<feature type="compositionally biased region" description="Basic and acidic residues" evidence="3">
    <location>
        <begin position="96"/>
        <end position="107"/>
    </location>
</feature>
<feature type="compositionally biased region" description="Polar residues" evidence="3">
    <location>
        <begin position="263"/>
        <end position="272"/>
    </location>
</feature>
<evidence type="ECO:0000259" key="4">
    <source>
        <dbReference type="PROSITE" id="PS50102"/>
    </source>
</evidence>
<dbReference type="STRING" id="5627.A0A1C7M6P8"/>
<sequence length="431" mass="45828">MNEVRDKQQHKTAGRLTLLLDPNFHILQLLLLSILGQDSLSWPARRISFCISRRRGVSRVSGRHHLYQYLTRIKPNDFDIYGEDDGFNSVKVVETHDDFPSHEEESKVQVADLPAHSPVVGEKRLREEDDSEQQGQHSPPSTTGAVKNDEDVKPVASLDTRSPVSNTNGNFSGQMANGGGAPGTYDALYIGDLQWWTTDEDVRQVALNLGITLDHKDITFSEHKVNGKSKGIAYVECHNPDSAVALKNWFDNNDFQNRRASANFTSSLQGNPFRTLPKEPPPRESRHHGGAPVPAATVPSGGGRGGGGGGFRGGMGAQMGMNPMMSMGMGAMGMGMGAGFMGNAMGGGFAGGRGGMIPQGPRGGMMGGAGYGARGGGMMGGMGMGMMPMGGRGGYANVQGHFNPAFMQGAAGGGQFGPDGPRKRFKMEESG</sequence>
<dbReference type="OrthoDB" id="10065185at2759"/>
<dbReference type="Gene3D" id="3.30.70.330">
    <property type="match status" value="1"/>
</dbReference>